<sequence>MLFTCADNILSSILDLLSLLSSISGPPTTSTQVLNCQSSASKSSENQPLELTKTRKDIETLKWTLTELQTLIHSRTADVGLDFLNFLFTDVTEIFSACRWVFLPVVQKATDAASSKGERPKKPLAWAKNYIAQHRAKNLFNNLSEPMDCFLIAIRIIRRFQWAENEMVKVGKLNDELTLHLSSITDDISALALQTPVLTKLSEYKSLAAVLLKFQTNSRGLIAKIPEMEVIKKENITPFETAAIQPSSSAALDAPKTAETVVGGTKPPRTNATKEDFRVAHVENETKLLSTTLEAQAAESLGIHLDEIHFRDPEIELPSKEVCMRSESPIIEVPGPATKNGDDGVLKIFVTSGESNYDRNTGLRINMNEPLNVYFDRLMAPPVDVVLKKLKGTSANTDALEVDFNPDFCHVSLTVQFHRTLRIPDDGKTYPLPPGLGVLPLYSVERFKDVLPKDIVDKGGALLPLYNREAFWISFTMPPWVTGLSQTQAPDFQTSLAWAIRIFLGGVNGISGEPMVPNMGTVLKKQNGVTNFQDYIVAPPQKWLDGIATAPGIVRQFVGVPRNSGYSVEQQVTGWDNVGGLQLEFIPRCKSITSKPSGRRNIWESILSEASTPLGGKPVRLGNLQGKCLDHSKTPNELLLEEGTKIVWETDNASKIDKLRAARIREKSTYYDPRFPTIAAKVYLSSDITTLPDTSGQTNARDSAGLVPTMFDKIVPFRILIERGITLELVAAQEKGSTGSPHLRYNDLVEILVNKTSLNPIGRKFYVGEEAIPEHGNEFPIEALQDAEIYWSHNPPRDKTASFQVSMRYLNDEWTFGPFNKKSELNLINDLLKCEVTHFTVNESDSVLKVKDKFLRESRCSFPDIQFYVGPPYFDCIDERNEPKKEILLKINQAEKIQTPRLMADYSSLASNGVKIGGIRNIIVAFSVRGTCSAMSGSPENISLSIGAGAKIKQTIIEDSVDPNEWGVTASRTFNITILDPSYFEQISGMAAPPTPINYTTYRKLGLPFFDIYNEPDSKVSGDFSKVKSVRELDQMNGVEQTEDCEWHGKDIKKLPCQYGQCDSHADIVARSCNHTFCMKCVPELYSGRSPKTCPKCNEAVSIVAGLHIRLSSLKKDTYTRMMISLVIL</sequence>
<evidence type="ECO:0000313" key="7">
    <source>
        <dbReference type="EMBL" id="KAK6542244.1"/>
    </source>
</evidence>
<dbReference type="InterPro" id="IPR017907">
    <property type="entry name" value="Znf_RING_CS"/>
</dbReference>
<keyword evidence="5" id="KW-0732">Signal</keyword>
<proteinExistence type="predicted"/>
<dbReference type="PROSITE" id="PS50089">
    <property type="entry name" value="ZF_RING_2"/>
    <property type="match status" value="1"/>
</dbReference>
<dbReference type="Proteomes" id="UP001365542">
    <property type="component" value="Unassembled WGS sequence"/>
</dbReference>
<evidence type="ECO:0000256" key="5">
    <source>
        <dbReference type="SAM" id="SignalP"/>
    </source>
</evidence>
<evidence type="ECO:0000256" key="4">
    <source>
        <dbReference type="PROSITE-ProRule" id="PRU00175"/>
    </source>
</evidence>
<dbReference type="InterPro" id="IPR001841">
    <property type="entry name" value="Znf_RING"/>
</dbReference>
<gene>
    <name evidence="7" type="ORF">TWF694_006207</name>
</gene>
<feature type="signal peptide" evidence="5">
    <location>
        <begin position="1"/>
        <end position="25"/>
    </location>
</feature>
<evidence type="ECO:0000256" key="2">
    <source>
        <dbReference type="ARBA" id="ARBA00022771"/>
    </source>
</evidence>
<dbReference type="InterPro" id="IPR013083">
    <property type="entry name" value="Znf_RING/FYVE/PHD"/>
</dbReference>
<dbReference type="EMBL" id="JAVHJO010000002">
    <property type="protein sequence ID" value="KAK6542244.1"/>
    <property type="molecule type" value="Genomic_DNA"/>
</dbReference>
<dbReference type="AlphaFoldDB" id="A0AAV9XJE2"/>
<keyword evidence="8" id="KW-1185">Reference proteome</keyword>
<dbReference type="GO" id="GO:0008270">
    <property type="term" value="F:zinc ion binding"/>
    <property type="evidence" value="ECO:0007669"/>
    <property type="project" value="UniProtKB-KW"/>
</dbReference>
<evidence type="ECO:0000256" key="3">
    <source>
        <dbReference type="ARBA" id="ARBA00022833"/>
    </source>
</evidence>
<organism evidence="7 8">
    <name type="scientific">Orbilia ellipsospora</name>
    <dbReference type="NCBI Taxonomy" id="2528407"/>
    <lineage>
        <taxon>Eukaryota</taxon>
        <taxon>Fungi</taxon>
        <taxon>Dikarya</taxon>
        <taxon>Ascomycota</taxon>
        <taxon>Pezizomycotina</taxon>
        <taxon>Orbiliomycetes</taxon>
        <taxon>Orbiliales</taxon>
        <taxon>Orbiliaceae</taxon>
        <taxon>Orbilia</taxon>
    </lineage>
</organism>
<protein>
    <recommendedName>
        <fullName evidence="6">RING-type domain-containing protein</fullName>
    </recommendedName>
</protein>
<feature type="domain" description="RING-type" evidence="6">
    <location>
        <begin position="1057"/>
        <end position="1098"/>
    </location>
</feature>
<dbReference type="SUPFAM" id="SSF57850">
    <property type="entry name" value="RING/U-box"/>
    <property type="match status" value="1"/>
</dbReference>
<comment type="caution">
    <text evidence="7">The sequence shown here is derived from an EMBL/GenBank/DDBJ whole genome shotgun (WGS) entry which is preliminary data.</text>
</comment>
<dbReference type="PROSITE" id="PS00518">
    <property type="entry name" value="ZF_RING_1"/>
    <property type="match status" value="1"/>
</dbReference>
<accession>A0AAV9XJE2</accession>
<name>A0AAV9XJE2_9PEZI</name>
<dbReference type="Gene3D" id="3.30.40.10">
    <property type="entry name" value="Zinc/RING finger domain, C3HC4 (zinc finger)"/>
    <property type="match status" value="1"/>
</dbReference>
<keyword evidence="3" id="KW-0862">Zinc</keyword>
<feature type="chain" id="PRO_5043900473" description="RING-type domain-containing protein" evidence="5">
    <location>
        <begin position="26"/>
        <end position="1129"/>
    </location>
</feature>
<reference evidence="7 8" key="1">
    <citation type="submission" date="2019-10" db="EMBL/GenBank/DDBJ databases">
        <authorList>
            <person name="Palmer J.M."/>
        </authorList>
    </citation>
    <scope>NUCLEOTIDE SEQUENCE [LARGE SCALE GENOMIC DNA]</scope>
    <source>
        <strain evidence="7 8">TWF694</strain>
    </source>
</reference>
<evidence type="ECO:0000313" key="8">
    <source>
        <dbReference type="Proteomes" id="UP001365542"/>
    </source>
</evidence>
<evidence type="ECO:0000256" key="1">
    <source>
        <dbReference type="ARBA" id="ARBA00022723"/>
    </source>
</evidence>
<keyword evidence="2 4" id="KW-0863">Zinc-finger</keyword>
<keyword evidence="1" id="KW-0479">Metal-binding</keyword>
<evidence type="ECO:0000259" key="6">
    <source>
        <dbReference type="PROSITE" id="PS50089"/>
    </source>
</evidence>